<proteinExistence type="predicted"/>
<dbReference type="Proteomes" id="UP000887565">
    <property type="component" value="Unplaced"/>
</dbReference>
<evidence type="ECO:0000313" key="2">
    <source>
        <dbReference type="Proteomes" id="UP000887565"/>
    </source>
</evidence>
<reference evidence="3" key="1">
    <citation type="submission" date="2022-11" db="UniProtKB">
        <authorList>
            <consortium name="WormBaseParasite"/>
        </authorList>
    </citation>
    <scope>IDENTIFICATION</scope>
</reference>
<evidence type="ECO:0000256" key="1">
    <source>
        <dbReference type="SAM" id="MobiDB-lite"/>
    </source>
</evidence>
<dbReference type="WBParaSite" id="nRc.2.0.1.t13206-RA">
    <property type="protein sequence ID" value="nRc.2.0.1.t13206-RA"/>
    <property type="gene ID" value="nRc.2.0.1.g13206"/>
</dbReference>
<dbReference type="AlphaFoldDB" id="A0A915IG82"/>
<protein>
    <submittedName>
        <fullName evidence="3">Uncharacterized protein</fullName>
    </submittedName>
</protein>
<keyword evidence="2" id="KW-1185">Reference proteome</keyword>
<name>A0A915IG82_ROMCU</name>
<feature type="region of interest" description="Disordered" evidence="1">
    <location>
        <begin position="1"/>
        <end position="25"/>
    </location>
</feature>
<organism evidence="2 3">
    <name type="scientific">Romanomermis culicivorax</name>
    <name type="common">Nematode worm</name>
    <dbReference type="NCBI Taxonomy" id="13658"/>
    <lineage>
        <taxon>Eukaryota</taxon>
        <taxon>Metazoa</taxon>
        <taxon>Ecdysozoa</taxon>
        <taxon>Nematoda</taxon>
        <taxon>Enoplea</taxon>
        <taxon>Dorylaimia</taxon>
        <taxon>Mermithida</taxon>
        <taxon>Mermithoidea</taxon>
        <taxon>Mermithidae</taxon>
        <taxon>Romanomermis</taxon>
    </lineage>
</organism>
<feature type="region of interest" description="Disordered" evidence="1">
    <location>
        <begin position="97"/>
        <end position="116"/>
    </location>
</feature>
<sequence>ESIPVAVNRRTPSPSPRKRPLLPPADQQLHYPYAESPRFPYPLVAIRKTHSLTPEPVAQRGVFFSVKSAYFDDFLLFPVFRRLSTFSLLAERQTAPRGRTSMKWEEETRKKNGKGHGNDEIGFYDIWEHHLQQLGNDL</sequence>
<accession>A0A915IG82</accession>
<evidence type="ECO:0000313" key="3">
    <source>
        <dbReference type="WBParaSite" id="nRc.2.0.1.t13206-RA"/>
    </source>
</evidence>